<evidence type="ECO:0000256" key="4">
    <source>
        <dbReference type="ARBA" id="ARBA00022771"/>
    </source>
</evidence>
<dbReference type="Gene3D" id="3.30.160.60">
    <property type="entry name" value="Classic Zinc Finger"/>
    <property type="match status" value="4"/>
</dbReference>
<feature type="compositionally biased region" description="Low complexity" evidence="8">
    <location>
        <begin position="400"/>
        <end position="417"/>
    </location>
</feature>
<feature type="domain" description="C2H2-type" evidence="9">
    <location>
        <begin position="279"/>
        <end position="309"/>
    </location>
</feature>
<feature type="region of interest" description="Disordered" evidence="8">
    <location>
        <begin position="1144"/>
        <end position="1196"/>
    </location>
</feature>
<evidence type="ECO:0000256" key="6">
    <source>
        <dbReference type="ARBA" id="ARBA00023242"/>
    </source>
</evidence>
<reference evidence="10 11" key="1">
    <citation type="journal article" date="2018" name="J. Allergy Clin. Immunol.">
        <title>High-quality assembly of Dermatophagoides pteronyssinus genome and transcriptome reveals a wide range of novel allergens.</title>
        <authorList>
            <person name="Liu X.Y."/>
            <person name="Yang K.Y."/>
            <person name="Wang M.Q."/>
            <person name="Kwok J.S."/>
            <person name="Zeng X."/>
            <person name="Yang Z."/>
            <person name="Xiao X.J."/>
            <person name="Lau C.P."/>
            <person name="Li Y."/>
            <person name="Huang Z.M."/>
            <person name="Ba J.G."/>
            <person name="Yim A.K."/>
            <person name="Ouyang C.Y."/>
            <person name="Ngai S.M."/>
            <person name="Chan T.F."/>
            <person name="Leung E.L."/>
            <person name="Liu L."/>
            <person name="Liu Z.G."/>
            <person name="Tsui S.K."/>
        </authorList>
    </citation>
    <scope>NUCLEOTIDE SEQUENCE [LARGE SCALE GENOMIC DNA]</scope>
    <source>
        <strain evidence="10">Derp</strain>
    </source>
</reference>
<proteinExistence type="predicted"/>
<dbReference type="InterPro" id="IPR043359">
    <property type="entry name" value="GLI-like"/>
</dbReference>
<dbReference type="InterPro" id="IPR013087">
    <property type="entry name" value="Znf_C2H2_type"/>
</dbReference>
<dbReference type="SUPFAM" id="SSF57667">
    <property type="entry name" value="beta-beta-alpha zinc fingers"/>
    <property type="match status" value="2"/>
</dbReference>
<dbReference type="InterPro" id="IPR056436">
    <property type="entry name" value="Znf-C2H2_ZIC1-5/GLI1-3-like"/>
</dbReference>
<evidence type="ECO:0000256" key="8">
    <source>
        <dbReference type="SAM" id="MobiDB-lite"/>
    </source>
</evidence>
<evidence type="ECO:0000256" key="5">
    <source>
        <dbReference type="ARBA" id="ARBA00022833"/>
    </source>
</evidence>
<feature type="region of interest" description="Disordered" evidence="8">
    <location>
        <begin position="752"/>
        <end position="785"/>
    </location>
</feature>
<keyword evidence="2" id="KW-0479">Metal-binding</keyword>
<feature type="compositionally biased region" description="Low complexity" evidence="8">
    <location>
        <begin position="870"/>
        <end position="884"/>
    </location>
</feature>
<keyword evidence="4 7" id="KW-0863">Zinc-finger</keyword>
<keyword evidence="3" id="KW-0677">Repeat</keyword>
<feature type="compositionally biased region" description="Low complexity" evidence="8">
    <location>
        <begin position="1153"/>
        <end position="1171"/>
    </location>
</feature>
<feature type="region of interest" description="Disordered" evidence="8">
    <location>
        <begin position="863"/>
        <end position="941"/>
    </location>
</feature>
<feature type="compositionally biased region" description="Polar residues" evidence="8">
    <location>
        <begin position="763"/>
        <end position="776"/>
    </location>
</feature>
<dbReference type="PROSITE" id="PS00028">
    <property type="entry name" value="ZINC_FINGER_C2H2_1"/>
    <property type="match status" value="3"/>
</dbReference>
<evidence type="ECO:0000313" key="10">
    <source>
        <dbReference type="EMBL" id="KAH9416751.1"/>
    </source>
</evidence>
<sequence length="1228" mass="134455">MEPHFGLPFNNGTATGQTSAAAAASTSAAFPTLVLPIDQRTHEAHHNHLNHHLHPAALNHHTNSAAVAAAAAAAAASSPTALSLRGLSSPENQLHSSTSSSHPIHSLTTTNRKRALSSASSSYDQMFDINSMIRFSPNSLMTSFINNHHNHHGSRSSSAASGSYGHLSAVKHIISDHIHTNKKVFICHWKDCSREQKPFKAQYMLVVHMRRHTGEKPHKCTFEGCTKAYSRLENLKTHLRSHTGEKPYVCEYPTCQKAFSNASDRAKHQNRTHSNEKPYACRVPGCSKKYTDPSSLRKHVKTVHGAEVYATKKHKGLGHNLINNNGDSIINGGTDHQIDNKSIKSNNSNGKKCSNKFIVRAEINNDNGGSNGSNHGGSISLNNHHQRLSMNDGGNSPYKSSPSNGDNFSPSSNSSNGSGSGGYGSSPPQNVQDSLENQPGYGNYSNDNSPGMFIDAPISDNAVSTTTITASTCHNGNGFDTEWIVPTTATNNSDCGYGDNDNGVVGGGFIHNHQQSTGANYSNFEIEDQSGMIITHSKSGLKTAATWLPNMFNKSNRHRHNDQQQYDHQSKTTKSSKTKLSRNDSISSSLHSNSYYSSVLGSENSNSQYTNNSYSTNGSQQQQQSYGQQQQRYSGSSGGTATITQQQQQSSQQTSINRCNSYDPISIDGSSRRSSEASLNSIAAATMSCNHNRSQQLNHHQPQNEPKHLKQTDNLVIQPQSLALSHDQQYAAILPPPQPLPLPPSNMIVPFSPPSSSSISSSAINQNETAAQQRSLTTSNTATATTTATVADEPIIFPDEMVQYLETEIIKEEMVTENGPQLVTASMVMSPGTPMSVMSPGGCSTVSMLSSPRSVQTVIANNDVPSSNTQQQPPSAVPPQQQSSTITATIKVEETNQSSSIQAMQQPQSTNWPATNPSVSNQLPNKPVVNNGHGQPINNNNNLQLVNMQQNFYQNGPLTSPVHSVPCPQQQPQQQPVANNWNASNYQVGNVPQQQSQPGYVRPTNWQQQQQQFSSYNSSMRNIPQQQQRQWNPSNQQQQQRNTAPYQQQQYYGYGQNPQHYNNPQPIMNNGYSTQTLNNNNQFNQWNTNYNNNNNYQIQQQSTEKKPSPPPYPTIPDANNTNFSMTNYSCYPNNDVTIASYDHQSTATMLPPSSSSSQLDNNNNNNSVQQQTSTLPSYGQQLHRTQQSSSAMSCRSISSTSSNMMINDMNSTMNTFFEENRFLKISLN</sequence>
<feature type="compositionally biased region" description="Low complexity" evidence="8">
    <location>
        <begin position="1021"/>
        <end position="1063"/>
    </location>
</feature>
<keyword evidence="5" id="KW-0862">Zinc</keyword>
<feature type="compositionally biased region" description="Low complexity" evidence="8">
    <location>
        <begin position="95"/>
        <end position="110"/>
    </location>
</feature>
<feature type="domain" description="C2H2-type" evidence="9">
    <location>
        <begin position="190"/>
        <end position="217"/>
    </location>
</feature>
<name>A0ABQ8J2G0_DERPT</name>
<feature type="region of interest" description="Disordered" evidence="8">
    <location>
        <begin position="83"/>
        <end position="113"/>
    </location>
</feature>
<evidence type="ECO:0000256" key="1">
    <source>
        <dbReference type="ARBA" id="ARBA00004123"/>
    </source>
</evidence>
<feature type="region of interest" description="Disordered" evidence="8">
    <location>
        <begin position="553"/>
        <end position="678"/>
    </location>
</feature>
<protein>
    <submittedName>
        <fullName evidence="10">Zinc finger protein gli2</fullName>
    </submittedName>
</protein>
<evidence type="ECO:0000256" key="2">
    <source>
        <dbReference type="ARBA" id="ARBA00022723"/>
    </source>
</evidence>
<feature type="compositionally biased region" description="Low complexity" evidence="8">
    <location>
        <begin position="1074"/>
        <end position="1101"/>
    </location>
</feature>
<dbReference type="PANTHER" id="PTHR45718">
    <property type="entry name" value="TRANSCRIPTIONAL ACTIVATOR CUBITUS INTERRUPTUS"/>
    <property type="match status" value="1"/>
</dbReference>
<feature type="compositionally biased region" description="Low complexity" evidence="8">
    <location>
        <begin position="583"/>
        <end position="655"/>
    </location>
</feature>
<dbReference type="Pfam" id="PF00096">
    <property type="entry name" value="zf-C2H2"/>
    <property type="match status" value="2"/>
</dbReference>
<accession>A0ABQ8J2G0</accession>
<gene>
    <name evidence="10" type="primary">GLI2_2</name>
    <name evidence="10" type="ORF">DERP_014802</name>
</gene>
<evidence type="ECO:0000259" key="9">
    <source>
        <dbReference type="PROSITE" id="PS50157"/>
    </source>
</evidence>
<evidence type="ECO:0000313" key="11">
    <source>
        <dbReference type="Proteomes" id="UP000887458"/>
    </source>
</evidence>
<keyword evidence="6" id="KW-0539">Nucleus</keyword>
<evidence type="ECO:0000256" key="7">
    <source>
        <dbReference type="PROSITE-ProRule" id="PRU00042"/>
    </source>
</evidence>
<feature type="domain" description="C2H2-type" evidence="9">
    <location>
        <begin position="218"/>
        <end position="247"/>
    </location>
</feature>
<comment type="caution">
    <text evidence="10">The sequence shown here is derived from an EMBL/GenBank/DDBJ whole genome shotgun (WGS) entry which is preliminary data.</text>
</comment>
<dbReference type="Pfam" id="PF23561">
    <property type="entry name" value="zf-C2H2_15"/>
    <property type="match status" value="1"/>
</dbReference>
<comment type="subcellular location">
    <subcellularLocation>
        <location evidence="1">Nucleus</location>
    </subcellularLocation>
</comment>
<feature type="compositionally biased region" description="Polar residues" evidence="8">
    <location>
        <begin position="1172"/>
        <end position="1187"/>
    </location>
</feature>
<dbReference type="EMBL" id="NJHN03000087">
    <property type="protein sequence ID" value="KAH9416751.1"/>
    <property type="molecule type" value="Genomic_DNA"/>
</dbReference>
<feature type="region of interest" description="Disordered" evidence="8">
    <location>
        <begin position="989"/>
        <end position="1120"/>
    </location>
</feature>
<keyword evidence="11" id="KW-1185">Reference proteome</keyword>
<evidence type="ECO:0000256" key="3">
    <source>
        <dbReference type="ARBA" id="ARBA00022737"/>
    </source>
</evidence>
<feature type="compositionally biased region" description="Low complexity" evidence="8">
    <location>
        <begin position="929"/>
        <end position="941"/>
    </location>
</feature>
<feature type="region of interest" description="Disordered" evidence="8">
    <location>
        <begin position="954"/>
        <end position="976"/>
    </location>
</feature>
<dbReference type="Proteomes" id="UP000887458">
    <property type="component" value="Unassembled WGS sequence"/>
</dbReference>
<dbReference type="SMART" id="SM00355">
    <property type="entry name" value="ZnF_C2H2"/>
    <property type="match status" value="4"/>
</dbReference>
<feature type="compositionally biased region" description="Polar residues" evidence="8">
    <location>
        <begin position="895"/>
        <end position="924"/>
    </location>
</feature>
<organism evidence="10 11">
    <name type="scientific">Dermatophagoides pteronyssinus</name>
    <name type="common">European house dust mite</name>
    <dbReference type="NCBI Taxonomy" id="6956"/>
    <lineage>
        <taxon>Eukaryota</taxon>
        <taxon>Metazoa</taxon>
        <taxon>Ecdysozoa</taxon>
        <taxon>Arthropoda</taxon>
        <taxon>Chelicerata</taxon>
        <taxon>Arachnida</taxon>
        <taxon>Acari</taxon>
        <taxon>Acariformes</taxon>
        <taxon>Sarcoptiformes</taxon>
        <taxon>Astigmata</taxon>
        <taxon>Psoroptidia</taxon>
        <taxon>Analgoidea</taxon>
        <taxon>Pyroglyphidae</taxon>
        <taxon>Dermatophagoidinae</taxon>
        <taxon>Dermatophagoides</taxon>
    </lineage>
</organism>
<dbReference type="PANTHER" id="PTHR45718:SF4">
    <property type="entry name" value="TRANSCRIPTIONAL ACTIVATOR CUBITUS INTERRUPTUS"/>
    <property type="match status" value="1"/>
</dbReference>
<feature type="compositionally biased region" description="Polar residues" evidence="8">
    <location>
        <begin position="388"/>
        <end position="399"/>
    </location>
</feature>
<feature type="compositionally biased region" description="Polar residues" evidence="8">
    <location>
        <begin position="1064"/>
        <end position="1073"/>
    </location>
</feature>
<reference evidence="10 11" key="2">
    <citation type="journal article" date="2022" name="Mol. Biol. Evol.">
        <title>Comparative Genomics Reveals Insights into the Divergent Evolution of Astigmatic Mites and Household Pest Adaptations.</title>
        <authorList>
            <person name="Xiong Q."/>
            <person name="Wan A.T."/>
            <person name="Liu X."/>
            <person name="Fung C.S."/>
            <person name="Xiao X."/>
            <person name="Malainual N."/>
            <person name="Hou J."/>
            <person name="Wang L."/>
            <person name="Wang M."/>
            <person name="Yang K.Y."/>
            <person name="Cui Y."/>
            <person name="Leung E.L."/>
            <person name="Nong W."/>
            <person name="Shin S.K."/>
            <person name="Au S.W."/>
            <person name="Jeong K.Y."/>
            <person name="Chew F.T."/>
            <person name="Hui J.H."/>
            <person name="Leung T.F."/>
            <person name="Tungtrongchitr A."/>
            <person name="Zhong N."/>
            <person name="Liu Z."/>
            <person name="Tsui S.K."/>
        </authorList>
    </citation>
    <scope>NUCLEOTIDE SEQUENCE [LARGE SCALE GENOMIC DNA]</scope>
    <source>
        <strain evidence="10">Derp</strain>
    </source>
</reference>
<feature type="domain" description="C2H2-type" evidence="9">
    <location>
        <begin position="248"/>
        <end position="278"/>
    </location>
</feature>
<dbReference type="InterPro" id="IPR036236">
    <property type="entry name" value="Znf_C2H2_sf"/>
</dbReference>
<feature type="compositionally biased region" description="Polar residues" evidence="8">
    <location>
        <begin position="989"/>
        <end position="998"/>
    </location>
</feature>
<dbReference type="PROSITE" id="PS50157">
    <property type="entry name" value="ZINC_FINGER_C2H2_2"/>
    <property type="match status" value="4"/>
</dbReference>
<feature type="region of interest" description="Disordered" evidence="8">
    <location>
        <begin position="364"/>
        <end position="457"/>
    </location>
</feature>